<name>A0A7I5ED84_HAECO</name>
<proteinExistence type="predicted"/>
<protein>
    <submittedName>
        <fullName evidence="3">Secreted protein</fullName>
    </submittedName>
</protein>
<reference evidence="3" key="1">
    <citation type="submission" date="2020-12" db="UniProtKB">
        <authorList>
            <consortium name="WormBaseParasite"/>
        </authorList>
    </citation>
    <scope>IDENTIFICATION</scope>
    <source>
        <strain evidence="3">MHco3</strain>
    </source>
</reference>
<evidence type="ECO:0000313" key="3">
    <source>
        <dbReference type="WBParaSite" id="HCON_00159345-00001"/>
    </source>
</evidence>
<keyword evidence="2" id="KW-1185">Reference proteome</keyword>
<evidence type="ECO:0000313" key="2">
    <source>
        <dbReference type="Proteomes" id="UP000025227"/>
    </source>
</evidence>
<dbReference type="WBParaSite" id="HCON_00159345-00001">
    <property type="protein sequence ID" value="HCON_00159345-00001"/>
    <property type="gene ID" value="HCON_00159345"/>
</dbReference>
<accession>A0A7I5ED84</accession>
<dbReference type="AlphaFoldDB" id="A0A7I5ED84"/>
<feature type="chain" id="PRO_5029822133" evidence="1">
    <location>
        <begin position="18"/>
        <end position="59"/>
    </location>
</feature>
<dbReference type="OrthoDB" id="10452919at2759"/>
<evidence type="ECO:0000256" key="1">
    <source>
        <dbReference type="SAM" id="SignalP"/>
    </source>
</evidence>
<sequence>MTSILLFLAAIFTITNAQVFNFGDDKAIHDEAHMKEHLKGKIEVNAPMTEAQKLFTTSG</sequence>
<feature type="signal peptide" evidence="1">
    <location>
        <begin position="1"/>
        <end position="17"/>
    </location>
</feature>
<keyword evidence="1" id="KW-0732">Signal</keyword>
<dbReference type="Proteomes" id="UP000025227">
    <property type="component" value="Unplaced"/>
</dbReference>
<organism evidence="2 3">
    <name type="scientific">Haemonchus contortus</name>
    <name type="common">Barber pole worm</name>
    <dbReference type="NCBI Taxonomy" id="6289"/>
    <lineage>
        <taxon>Eukaryota</taxon>
        <taxon>Metazoa</taxon>
        <taxon>Ecdysozoa</taxon>
        <taxon>Nematoda</taxon>
        <taxon>Chromadorea</taxon>
        <taxon>Rhabditida</taxon>
        <taxon>Rhabditina</taxon>
        <taxon>Rhabditomorpha</taxon>
        <taxon>Strongyloidea</taxon>
        <taxon>Trichostrongylidae</taxon>
        <taxon>Haemonchus</taxon>
    </lineage>
</organism>